<feature type="compositionally biased region" description="Low complexity" evidence="10">
    <location>
        <begin position="1"/>
        <end position="20"/>
    </location>
</feature>
<dbReference type="InterPro" id="IPR014710">
    <property type="entry name" value="RmlC-like_jellyroll"/>
</dbReference>
<keyword evidence="12" id="KW-1185">Reference proteome</keyword>
<comment type="similarity">
    <text evidence="1 9">Belongs to the cysteine dioxygenase family.</text>
</comment>
<evidence type="ECO:0000256" key="8">
    <source>
        <dbReference type="PIRSR" id="PIRSR610300-51"/>
    </source>
</evidence>
<proteinExistence type="inferred from homology"/>
<keyword evidence="7" id="KW-0883">Thioether bond</keyword>
<evidence type="ECO:0000256" key="5">
    <source>
        <dbReference type="ARBA" id="ARBA00023002"/>
    </source>
</evidence>
<dbReference type="InterPro" id="IPR010300">
    <property type="entry name" value="CDO_1"/>
</dbReference>
<organism evidence="11 12">
    <name type="scientific">Chloropicon roscoffensis</name>
    <dbReference type="NCBI Taxonomy" id="1461544"/>
    <lineage>
        <taxon>Eukaryota</taxon>
        <taxon>Viridiplantae</taxon>
        <taxon>Chlorophyta</taxon>
        <taxon>Chloropicophyceae</taxon>
        <taxon>Chloropicales</taxon>
        <taxon>Chloropicaceae</taxon>
        <taxon>Chloropicon</taxon>
    </lineage>
</organism>
<evidence type="ECO:0000256" key="6">
    <source>
        <dbReference type="ARBA" id="ARBA00023004"/>
    </source>
</evidence>
<keyword evidence="4 9" id="KW-0223">Dioxygenase</keyword>
<comment type="cofactor">
    <cofactor evidence="9">
        <name>Fe cation</name>
        <dbReference type="ChEBI" id="CHEBI:24875"/>
    </cofactor>
    <text evidence="9">Binds 1 Fe cation per subunit.</text>
</comment>
<dbReference type="GO" id="GO:0017172">
    <property type="term" value="F:cysteine dioxygenase activity"/>
    <property type="evidence" value="ECO:0007669"/>
    <property type="project" value="UniProtKB-UniRule"/>
</dbReference>
<dbReference type="EMBL" id="CP151507">
    <property type="protein sequence ID" value="WZN63469.1"/>
    <property type="molecule type" value="Genomic_DNA"/>
</dbReference>
<reference evidence="11 12" key="1">
    <citation type="submission" date="2024-03" db="EMBL/GenBank/DDBJ databases">
        <title>Complete genome sequence of the green alga Chloropicon roscoffensis RCC1871.</title>
        <authorList>
            <person name="Lemieux C."/>
            <person name="Pombert J.-F."/>
            <person name="Otis C."/>
            <person name="Turmel M."/>
        </authorList>
    </citation>
    <scope>NUCLEOTIDE SEQUENCE [LARGE SCALE GENOMIC DNA]</scope>
    <source>
        <strain evidence="11 12">RCC1871</strain>
    </source>
</reference>
<evidence type="ECO:0000256" key="10">
    <source>
        <dbReference type="SAM" id="MobiDB-lite"/>
    </source>
</evidence>
<evidence type="ECO:0000256" key="3">
    <source>
        <dbReference type="ARBA" id="ARBA00022723"/>
    </source>
</evidence>
<name>A0AAX4PCM2_9CHLO</name>
<evidence type="ECO:0000313" key="11">
    <source>
        <dbReference type="EMBL" id="WZN63469.1"/>
    </source>
</evidence>
<evidence type="ECO:0000256" key="1">
    <source>
        <dbReference type="ARBA" id="ARBA00006622"/>
    </source>
</evidence>
<dbReference type="PANTHER" id="PTHR12918:SF1">
    <property type="entry name" value="CYSTEINE DIOXYGENASE TYPE 1"/>
    <property type="match status" value="1"/>
</dbReference>
<dbReference type="SUPFAM" id="SSF51182">
    <property type="entry name" value="RmlC-like cupins"/>
    <property type="match status" value="1"/>
</dbReference>
<accession>A0AAX4PCM2</accession>
<dbReference type="InterPro" id="IPR011051">
    <property type="entry name" value="RmlC_Cupin_sf"/>
</dbReference>
<feature type="binding site" evidence="8">
    <location>
        <position position="154"/>
    </location>
    <ligand>
        <name>Fe cation</name>
        <dbReference type="ChEBI" id="CHEBI:24875"/>
        <note>catalytic</note>
    </ligand>
</feature>
<feature type="binding site" evidence="8">
    <location>
        <position position="210"/>
    </location>
    <ligand>
        <name>Fe cation</name>
        <dbReference type="ChEBI" id="CHEBI:24875"/>
        <note>catalytic</note>
    </ligand>
</feature>
<evidence type="ECO:0000256" key="4">
    <source>
        <dbReference type="ARBA" id="ARBA00022964"/>
    </source>
</evidence>
<dbReference type="PANTHER" id="PTHR12918">
    <property type="entry name" value="CYSTEINE DIOXYGENASE"/>
    <property type="match status" value="1"/>
</dbReference>
<evidence type="ECO:0000256" key="2">
    <source>
        <dbReference type="ARBA" id="ARBA00013133"/>
    </source>
</evidence>
<evidence type="ECO:0000313" key="12">
    <source>
        <dbReference type="Proteomes" id="UP001472866"/>
    </source>
</evidence>
<dbReference type="CDD" id="cd10548">
    <property type="entry name" value="cupin_CDO"/>
    <property type="match status" value="1"/>
</dbReference>
<feature type="cross-link" description="3'-(S-cysteinyl)-tyrosine (Cys-Tyr)" evidence="7">
    <location>
        <begin position="161"/>
        <end position="228"/>
    </location>
</feature>
<dbReference type="Gene3D" id="2.60.120.10">
    <property type="entry name" value="Jelly Rolls"/>
    <property type="match status" value="1"/>
</dbReference>
<dbReference type="AlphaFoldDB" id="A0AAX4PCM2"/>
<evidence type="ECO:0000256" key="7">
    <source>
        <dbReference type="PIRSR" id="PIRSR610300-50"/>
    </source>
</evidence>
<protein>
    <recommendedName>
        <fullName evidence="2 9">Cysteine dioxygenase</fullName>
        <ecNumber evidence="2 9">1.13.11.20</ecNumber>
    </recommendedName>
</protein>
<keyword evidence="6 8" id="KW-0408">Iron</keyword>
<dbReference type="Proteomes" id="UP001472866">
    <property type="component" value="Chromosome 07"/>
</dbReference>
<dbReference type="EC" id="1.13.11.20" evidence="2 9"/>
<keyword evidence="3 8" id="KW-0479">Metal-binding</keyword>
<comment type="catalytic activity">
    <reaction evidence="9">
        <text>L-cysteine + O2 = 3-sulfino-L-alanine + H(+)</text>
        <dbReference type="Rhea" id="RHEA:20441"/>
        <dbReference type="ChEBI" id="CHEBI:15378"/>
        <dbReference type="ChEBI" id="CHEBI:15379"/>
        <dbReference type="ChEBI" id="CHEBI:35235"/>
        <dbReference type="ChEBI" id="CHEBI:61085"/>
        <dbReference type="EC" id="1.13.11.20"/>
    </reaction>
</comment>
<dbReference type="Pfam" id="PF05995">
    <property type="entry name" value="CDO_I"/>
    <property type="match status" value="1"/>
</dbReference>
<keyword evidence="5 9" id="KW-0560">Oxidoreductase</keyword>
<sequence length="267" mass="29176">MQSMVRAAARVAPSPPAAGRSVGGGRVRSPSTLSRGRVFVSASTRRSVANAVASPPTADEAEQLNSRLETFDSSRELIKMIHDAVRTDEVEDDTHVTARVAKALATWVKDLDGVLPEEFVRESSRGYGRRALHVRDDLSVIVMCWGPGQQTAIHDHDDMWCVECVYDGVVSIEAYDVEHEREDLYRLTPAGTSVGQVGQAGQLIPPHDVHRISCAEGAGQPAVTIHVYGGFLEKCQVFSECAHLGPNLHKKESRSLYFTPDADWSDI</sequence>
<feature type="binding site" evidence="8">
    <location>
        <position position="156"/>
    </location>
    <ligand>
        <name>Fe cation</name>
        <dbReference type="ChEBI" id="CHEBI:24875"/>
        <note>catalytic</note>
    </ligand>
</feature>
<gene>
    <name evidence="11" type="ORF">HKI87_07g50180</name>
</gene>
<dbReference type="GO" id="GO:0008198">
    <property type="term" value="F:ferrous iron binding"/>
    <property type="evidence" value="ECO:0007669"/>
    <property type="project" value="TreeGrafter"/>
</dbReference>
<evidence type="ECO:0000256" key="9">
    <source>
        <dbReference type="RuleBase" id="RU366010"/>
    </source>
</evidence>
<feature type="region of interest" description="Disordered" evidence="10">
    <location>
        <begin position="1"/>
        <end position="35"/>
    </location>
</feature>